<feature type="compositionally biased region" description="Low complexity" evidence="4">
    <location>
        <begin position="783"/>
        <end position="811"/>
    </location>
</feature>
<dbReference type="InterPro" id="IPR021622">
    <property type="entry name" value="Afadin/alpha-actinin-bd"/>
</dbReference>
<sequence>MIDFDNLRTASLYINNQLLSRGLLRDGRGIDFADPGDTDYDLADTMGRIISVVNDLILRRDRDAEHRESLSTTLRTLRADSLRQSDNFSRLQEKYTEAQRKISLHEAEDNALRDQLKAAESAVHKLKEEAARAKRLVAETRASCANEVRKRDRQIDGLKKAAADAGRARGERRAPGITTIQVVGDVGAEEEDMSAAGASTADEGYDLRQETNDFLAQLAKGLNEENETLLALLRKTGDHLKEMSGWDKTEGAAASKRDAHAVTLVASPEDISADIDAVLDHLRNMLTNPSFVPLEEVVVREEEIFRLRDGWEKMETRWRETVQLIDGWHRRMAANGRPVDMDELKMGLRLSPVRLQSVDRVAQNNAGSPSPAGSLHLVPAPGYEDTPEYEGIHDEIDDSDAESSIFHEDVEVDLDMDESEASEPNVEILQQSTENFTSIPTPPSRKAAPLEESNVAGNRKPSARIMEKSRKRSGEHMAENTNENDEAPPPPPHGTKEGQSPQKRLKVSTDSQDEMPKSRPDSGVFANSDSSLDSVKPSPETSVSKASSKTTRSDTSVKKEAPALRKPATRATRAATARSTEQPKKDVPTTRPVTRQRPTRATAATSSSSARTAVSKPAESSKPRAPPTPATSTDMPPPPRPNKSANASPNNEKTHPVPPPPPQEDKKRPEPADKKQPPPVKSTVHTEQATPSSSTVSSGSKRSARAPAPTAPESPTRSPGKSASRLPLPRNAGPLPPPQQSPLTMARIAAKLAASEREADAARVKAKLRAARLSRGKGVSSIAANGNGPAAQQGSTSSAAAISAVRSSEAAGDPVKLDRGVSGTSVSAAGMTGSGASYSTDENGEMGGVSVREEHHVVSTVAADDGAGVSTGAADYDGSSGGGGHGDKQTAVPSPRKATSSPRKAASPTKGSASPAKERPRRREVRSRADRVANRRRSTLSPWELQSLISGEVVPPSPRRPAQAAGHEPVLPA</sequence>
<feature type="compositionally biased region" description="Polar residues" evidence="4">
    <location>
        <begin position="525"/>
        <end position="550"/>
    </location>
</feature>
<comment type="caution">
    <text evidence="5">The sequence shown here is derived from an EMBL/GenBank/DDBJ whole genome shotgun (WGS) entry which is preliminary data.</text>
</comment>
<feature type="compositionally biased region" description="Low complexity" evidence="4">
    <location>
        <begin position="692"/>
        <end position="701"/>
    </location>
</feature>
<evidence type="ECO:0000256" key="1">
    <source>
        <dbReference type="ARBA" id="ARBA00009291"/>
    </source>
</evidence>
<proteinExistence type="inferred from homology"/>
<feature type="compositionally biased region" description="Basic residues" evidence="4">
    <location>
        <begin position="764"/>
        <end position="775"/>
    </location>
</feature>
<keyword evidence="2 3" id="KW-0175">Coiled coil</keyword>
<gene>
    <name evidence="5" type="ORF">VSDG_04240</name>
</gene>
<evidence type="ECO:0000256" key="3">
    <source>
        <dbReference type="SAM" id="Coils"/>
    </source>
</evidence>
<evidence type="ECO:0000256" key="4">
    <source>
        <dbReference type="SAM" id="MobiDB-lite"/>
    </source>
</evidence>
<evidence type="ECO:0000313" key="5">
    <source>
        <dbReference type="EMBL" id="ROV98523.1"/>
    </source>
</evidence>
<feature type="region of interest" description="Disordered" evidence="4">
    <location>
        <begin position="432"/>
        <end position="973"/>
    </location>
</feature>
<feature type="compositionally biased region" description="Basic and acidic residues" evidence="4">
    <location>
        <begin position="754"/>
        <end position="763"/>
    </location>
</feature>
<dbReference type="STRING" id="252740.A0A423W5C9"/>
<protein>
    <recommendedName>
        <fullName evidence="7">NIMA interactive protein</fullName>
    </recommendedName>
</protein>
<dbReference type="Pfam" id="PF11559">
    <property type="entry name" value="ADIP"/>
    <property type="match status" value="1"/>
</dbReference>
<accession>A0A423W5C9</accession>
<dbReference type="EMBL" id="LJZO01000013">
    <property type="protein sequence ID" value="ROV98523.1"/>
    <property type="molecule type" value="Genomic_DNA"/>
</dbReference>
<feature type="compositionally biased region" description="Basic and acidic residues" evidence="4">
    <location>
        <begin position="551"/>
        <end position="563"/>
    </location>
</feature>
<evidence type="ECO:0000256" key="2">
    <source>
        <dbReference type="ARBA" id="ARBA00023054"/>
    </source>
</evidence>
<keyword evidence="6" id="KW-1185">Reference proteome</keyword>
<feature type="compositionally biased region" description="Pro residues" evidence="4">
    <location>
        <begin position="624"/>
        <end position="641"/>
    </location>
</feature>
<feature type="compositionally biased region" description="Low complexity" evidence="4">
    <location>
        <begin position="564"/>
        <end position="580"/>
    </location>
</feature>
<name>A0A423W5C9_CYTCH</name>
<feature type="compositionally biased region" description="Basic and acidic residues" evidence="4">
    <location>
        <begin position="465"/>
        <end position="478"/>
    </location>
</feature>
<comment type="similarity">
    <text evidence="1">Belongs to the ADIP family.</text>
</comment>
<dbReference type="Proteomes" id="UP000284375">
    <property type="component" value="Unassembled WGS sequence"/>
</dbReference>
<evidence type="ECO:0000313" key="6">
    <source>
        <dbReference type="Proteomes" id="UP000284375"/>
    </source>
</evidence>
<feature type="compositionally biased region" description="Basic and acidic residues" evidence="4">
    <location>
        <begin position="663"/>
        <end position="676"/>
    </location>
</feature>
<dbReference type="OrthoDB" id="312015at2759"/>
<feature type="region of interest" description="Disordered" evidence="4">
    <location>
        <begin position="363"/>
        <end position="391"/>
    </location>
</feature>
<feature type="compositionally biased region" description="Low complexity" evidence="4">
    <location>
        <begin position="589"/>
        <end position="615"/>
    </location>
</feature>
<organism evidence="5 6">
    <name type="scientific">Cytospora chrysosperma</name>
    <name type="common">Cytospora canker fungus</name>
    <name type="synonym">Sphaeria chrysosperma</name>
    <dbReference type="NCBI Taxonomy" id="252740"/>
    <lineage>
        <taxon>Eukaryota</taxon>
        <taxon>Fungi</taxon>
        <taxon>Dikarya</taxon>
        <taxon>Ascomycota</taxon>
        <taxon>Pezizomycotina</taxon>
        <taxon>Sordariomycetes</taxon>
        <taxon>Sordariomycetidae</taxon>
        <taxon>Diaporthales</taxon>
        <taxon>Cytosporaceae</taxon>
        <taxon>Cytospora</taxon>
    </lineage>
</organism>
<reference evidence="5 6" key="1">
    <citation type="submission" date="2015-09" db="EMBL/GenBank/DDBJ databases">
        <title>Host preference determinants of Valsa canker pathogens revealed by comparative genomics.</title>
        <authorList>
            <person name="Yin Z."/>
            <person name="Huang L."/>
        </authorList>
    </citation>
    <scope>NUCLEOTIDE SEQUENCE [LARGE SCALE GENOMIC DNA]</scope>
    <source>
        <strain evidence="5 6">YSFL</strain>
    </source>
</reference>
<dbReference type="AlphaFoldDB" id="A0A423W5C9"/>
<evidence type="ECO:0008006" key="7">
    <source>
        <dbReference type="Google" id="ProtNLM"/>
    </source>
</evidence>
<feature type="coiled-coil region" evidence="3">
    <location>
        <begin position="88"/>
        <end position="143"/>
    </location>
</feature>